<reference evidence="16" key="1">
    <citation type="submission" date="2020-07" db="EMBL/GenBank/DDBJ databases">
        <title>Complete genome sequencing of Clostridia bacterium strain 12CBH8.</title>
        <authorList>
            <person name="Sakamoto M."/>
            <person name="Murakami T."/>
            <person name="Mori H."/>
        </authorList>
    </citation>
    <scope>NUCLEOTIDE SEQUENCE [LARGE SCALE GENOMIC DNA]</scope>
    <source>
        <strain evidence="16">12CBH8</strain>
    </source>
</reference>
<dbReference type="GO" id="GO:0046872">
    <property type="term" value="F:metal ion binding"/>
    <property type="evidence" value="ECO:0007669"/>
    <property type="project" value="UniProtKB-UniRule"/>
</dbReference>
<dbReference type="Proteomes" id="UP000593890">
    <property type="component" value="Chromosome"/>
</dbReference>
<dbReference type="GO" id="GO:0005737">
    <property type="term" value="C:cytoplasm"/>
    <property type="evidence" value="ECO:0007669"/>
    <property type="project" value="UniProtKB-ARBA"/>
</dbReference>
<feature type="binding site" evidence="10 13">
    <location>
        <position position="174"/>
    </location>
    <ligand>
        <name>a divalent metal cation</name>
        <dbReference type="ChEBI" id="CHEBI:60240"/>
    </ligand>
</feature>
<protein>
    <recommendedName>
        <fullName evidence="7 10">Ribulose-phosphate 3-epimerase</fullName>
        <ecNumber evidence="7 10">5.1.3.1</ecNumber>
    </recommendedName>
</protein>
<dbReference type="InterPro" id="IPR011060">
    <property type="entry name" value="RibuloseP-bd_barrel"/>
</dbReference>
<dbReference type="InterPro" id="IPR013785">
    <property type="entry name" value="Aldolase_TIM"/>
</dbReference>
<dbReference type="FunFam" id="3.20.20.70:FF:000004">
    <property type="entry name" value="Ribulose-phosphate 3-epimerase"/>
    <property type="match status" value="1"/>
</dbReference>
<name>A0A7I8CYK7_9FIRM</name>
<keyword evidence="16" id="KW-1185">Reference proteome</keyword>
<evidence type="ECO:0000256" key="14">
    <source>
        <dbReference type="PIRSR" id="PIRSR001461-3"/>
    </source>
</evidence>
<dbReference type="Pfam" id="PF00834">
    <property type="entry name" value="Ribul_P_3_epim"/>
    <property type="match status" value="1"/>
</dbReference>
<evidence type="ECO:0000256" key="6">
    <source>
        <dbReference type="ARBA" id="ARBA00009541"/>
    </source>
</evidence>
<gene>
    <name evidence="10 15" type="primary">rpe</name>
    <name evidence="15" type="ORF">C12CBH8_01560</name>
</gene>
<dbReference type="SUPFAM" id="SSF51366">
    <property type="entry name" value="Ribulose-phoshate binding barrel"/>
    <property type="match status" value="1"/>
</dbReference>
<feature type="binding site" evidence="14">
    <location>
        <position position="176"/>
    </location>
    <ligand>
        <name>substrate</name>
    </ligand>
</feature>
<dbReference type="InterPro" id="IPR000056">
    <property type="entry name" value="Ribul_P_3_epim-like"/>
</dbReference>
<feature type="binding site" evidence="10 13">
    <location>
        <position position="66"/>
    </location>
    <ligand>
        <name>a divalent metal cation</name>
        <dbReference type="ChEBI" id="CHEBI:60240"/>
    </ligand>
</feature>
<comment type="cofactor">
    <cofactor evidence="10 13">
        <name>a divalent metal cation</name>
        <dbReference type="ChEBI" id="CHEBI:60240"/>
    </cofactor>
    <text evidence="10 13">Binds 1 divalent metal cation per subunit.</text>
</comment>
<evidence type="ECO:0000256" key="13">
    <source>
        <dbReference type="PIRSR" id="PIRSR001461-2"/>
    </source>
</evidence>
<dbReference type="GO" id="GO:0019323">
    <property type="term" value="P:pentose catabolic process"/>
    <property type="evidence" value="ECO:0007669"/>
    <property type="project" value="UniProtKB-UniRule"/>
</dbReference>
<dbReference type="GO" id="GO:0004750">
    <property type="term" value="F:D-ribulose-phosphate 3-epimerase activity"/>
    <property type="evidence" value="ECO:0007669"/>
    <property type="project" value="UniProtKB-UniRule"/>
</dbReference>
<keyword evidence="9 10" id="KW-0413">Isomerase</keyword>
<feature type="binding site" evidence="10 13">
    <location>
        <position position="33"/>
    </location>
    <ligand>
        <name>a divalent metal cation</name>
        <dbReference type="ChEBI" id="CHEBI:60240"/>
    </ligand>
</feature>
<dbReference type="EC" id="5.1.3.1" evidence="7 10"/>
<evidence type="ECO:0000313" key="16">
    <source>
        <dbReference type="Proteomes" id="UP000593890"/>
    </source>
</evidence>
<evidence type="ECO:0000313" key="15">
    <source>
        <dbReference type="EMBL" id="BCI59517.1"/>
    </source>
</evidence>
<evidence type="ECO:0000256" key="9">
    <source>
        <dbReference type="ARBA" id="ARBA00023235"/>
    </source>
</evidence>
<dbReference type="EMBL" id="AP023321">
    <property type="protein sequence ID" value="BCI59517.1"/>
    <property type="molecule type" value="Genomic_DNA"/>
</dbReference>
<feature type="active site" description="Proton acceptor" evidence="10 12">
    <location>
        <position position="35"/>
    </location>
</feature>
<feature type="binding site" evidence="10 14">
    <location>
        <position position="8"/>
    </location>
    <ligand>
        <name>substrate</name>
    </ligand>
</feature>
<proteinExistence type="inferred from homology"/>
<organism evidence="15 16">
    <name type="scientific">Solibaculum mannosilyticum</name>
    <dbReference type="NCBI Taxonomy" id="2780922"/>
    <lineage>
        <taxon>Bacteria</taxon>
        <taxon>Bacillati</taxon>
        <taxon>Bacillota</taxon>
        <taxon>Clostridia</taxon>
        <taxon>Eubacteriales</taxon>
        <taxon>Oscillospiraceae</taxon>
        <taxon>Solibaculum</taxon>
    </lineage>
</organism>
<dbReference type="RefSeq" id="WP_246441606.1">
    <property type="nucleotide sequence ID" value="NZ_AP023321.1"/>
</dbReference>
<comment type="cofactor">
    <cofactor evidence="4">
        <name>Zn(2+)</name>
        <dbReference type="ChEBI" id="CHEBI:29105"/>
    </cofactor>
</comment>
<comment type="cofactor">
    <cofactor evidence="5">
        <name>Fe(2+)</name>
        <dbReference type="ChEBI" id="CHEBI:29033"/>
    </cofactor>
</comment>
<comment type="caution">
    <text evidence="10">Lacks conserved residue(s) required for the propagation of feature annotation.</text>
</comment>
<dbReference type="PIRSF" id="PIRSF001461">
    <property type="entry name" value="RPE"/>
    <property type="match status" value="1"/>
</dbReference>
<keyword evidence="13" id="KW-0464">Manganese</keyword>
<keyword evidence="10 11" id="KW-0119">Carbohydrate metabolism</keyword>
<evidence type="ECO:0000256" key="4">
    <source>
        <dbReference type="ARBA" id="ARBA00001947"/>
    </source>
</evidence>
<evidence type="ECO:0000256" key="3">
    <source>
        <dbReference type="ARBA" id="ARBA00001941"/>
    </source>
</evidence>
<dbReference type="PANTHER" id="PTHR11749">
    <property type="entry name" value="RIBULOSE-5-PHOSPHATE-3-EPIMERASE"/>
    <property type="match status" value="1"/>
</dbReference>
<evidence type="ECO:0000256" key="8">
    <source>
        <dbReference type="ARBA" id="ARBA00022723"/>
    </source>
</evidence>
<dbReference type="KEGG" id="sman:C12CBH8_01560"/>
<feature type="binding site" evidence="10 13">
    <location>
        <position position="35"/>
    </location>
    <ligand>
        <name>a divalent metal cation</name>
        <dbReference type="ChEBI" id="CHEBI:60240"/>
    </ligand>
</feature>
<comment type="pathway">
    <text evidence="10">Carbohydrate degradation.</text>
</comment>
<dbReference type="InterPro" id="IPR026019">
    <property type="entry name" value="Ribul_P_3_epim"/>
</dbReference>
<comment type="similarity">
    <text evidence="6 10 11">Belongs to the ribulose-phosphate 3-epimerase family.</text>
</comment>
<evidence type="ECO:0000256" key="1">
    <source>
        <dbReference type="ARBA" id="ARBA00001782"/>
    </source>
</evidence>
<keyword evidence="13" id="KW-0862">Zinc</keyword>
<dbReference type="CDD" id="cd00429">
    <property type="entry name" value="RPE"/>
    <property type="match status" value="1"/>
</dbReference>
<sequence length="217" mass="23449">MNIQIAPSILSADFACLGQEARRMELAGADLLHIDVMDGHFVPNITIGAPVVYCLRKVTKLPFDVHLMISEPDRYVDAFVDAGANMVTVHAECPSADEALKQLRHRGVKCALSVKPGTPVDAVYPYLDKLDMVLVMTVEPGFGGQSFMTDMLPKIRTLRQWADQFGLPLDIQVDGGVDVNTAPLAIAAGANILVAGTAVFYSDDPKATIRKLRSGRA</sequence>
<keyword evidence="8 10" id="KW-0479">Metal-binding</keyword>
<dbReference type="GO" id="GO:0006098">
    <property type="term" value="P:pentose-phosphate shunt"/>
    <property type="evidence" value="ECO:0007669"/>
    <property type="project" value="UniProtKB-UniRule"/>
</dbReference>
<dbReference type="AlphaFoldDB" id="A0A7I8CYK7"/>
<dbReference type="NCBIfam" id="NF004076">
    <property type="entry name" value="PRK05581.1-4"/>
    <property type="match status" value="1"/>
</dbReference>
<comment type="catalytic activity">
    <reaction evidence="1 10 11">
        <text>D-ribulose 5-phosphate = D-xylulose 5-phosphate</text>
        <dbReference type="Rhea" id="RHEA:13677"/>
        <dbReference type="ChEBI" id="CHEBI:57737"/>
        <dbReference type="ChEBI" id="CHEBI:58121"/>
        <dbReference type="EC" id="5.1.3.1"/>
    </reaction>
</comment>
<dbReference type="HAMAP" id="MF_02227">
    <property type="entry name" value="RPE"/>
    <property type="match status" value="1"/>
</dbReference>
<comment type="function">
    <text evidence="10">Catalyzes the reversible epimerization of D-ribulose 5-phosphate to D-xylulose 5-phosphate.</text>
</comment>
<evidence type="ECO:0000256" key="10">
    <source>
        <dbReference type="HAMAP-Rule" id="MF_02227"/>
    </source>
</evidence>
<comment type="cofactor">
    <cofactor evidence="3">
        <name>Co(2+)</name>
        <dbReference type="ChEBI" id="CHEBI:48828"/>
    </cofactor>
</comment>
<keyword evidence="13" id="KW-0170">Cobalt</keyword>
<feature type="binding site" evidence="10 14">
    <location>
        <begin position="141"/>
        <end position="144"/>
    </location>
    <ligand>
        <name>substrate</name>
    </ligand>
</feature>
<dbReference type="PROSITE" id="PS01086">
    <property type="entry name" value="RIBUL_P_3_EPIMER_2"/>
    <property type="match status" value="1"/>
</dbReference>
<evidence type="ECO:0000256" key="12">
    <source>
        <dbReference type="PIRSR" id="PIRSR001461-1"/>
    </source>
</evidence>
<feature type="active site" description="Proton donor" evidence="10 12">
    <location>
        <position position="174"/>
    </location>
</feature>
<accession>A0A7I8CYK7</accession>
<evidence type="ECO:0000256" key="2">
    <source>
        <dbReference type="ARBA" id="ARBA00001936"/>
    </source>
</evidence>
<dbReference type="NCBIfam" id="TIGR01163">
    <property type="entry name" value="rpe"/>
    <property type="match status" value="1"/>
</dbReference>
<dbReference type="PROSITE" id="PS01085">
    <property type="entry name" value="RIBUL_P_3_EPIMER_1"/>
    <property type="match status" value="1"/>
</dbReference>
<evidence type="ECO:0000256" key="11">
    <source>
        <dbReference type="PIRNR" id="PIRNR001461"/>
    </source>
</evidence>
<feature type="binding site" evidence="10 14">
    <location>
        <position position="66"/>
    </location>
    <ligand>
        <name>substrate</name>
    </ligand>
</feature>
<feature type="binding site" evidence="10">
    <location>
        <begin position="174"/>
        <end position="176"/>
    </location>
    <ligand>
        <name>substrate</name>
    </ligand>
</feature>
<evidence type="ECO:0000256" key="5">
    <source>
        <dbReference type="ARBA" id="ARBA00001954"/>
    </source>
</evidence>
<dbReference type="Gene3D" id="3.20.20.70">
    <property type="entry name" value="Aldolase class I"/>
    <property type="match status" value="1"/>
</dbReference>
<feature type="binding site" evidence="14">
    <location>
        <begin position="196"/>
        <end position="197"/>
    </location>
    <ligand>
        <name>substrate</name>
    </ligand>
</feature>
<comment type="cofactor">
    <cofactor evidence="2">
        <name>Mn(2+)</name>
        <dbReference type="ChEBI" id="CHEBI:29035"/>
    </cofactor>
</comment>
<evidence type="ECO:0000256" key="7">
    <source>
        <dbReference type="ARBA" id="ARBA00013188"/>
    </source>
</evidence>